<reference evidence="2" key="1">
    <citation type="journal article" date="2021" name="Nat. Commun.">
        <title>Genetic determinants of endophytism in the Arabidopsis root mycobiome.</title>
        <authorList>
            <person name="Mesny F."/>
            <person name="Miyauchi S."/>
            <person name="Thiergart T."/>
            <person name="Pickel B."/>
            <person name="Atanasova L."/>
            <person name="Karlsson M."/>
            <person name="Huettel B."/>
            <person name="Barry K.W."/>
            <person name="Haridas S."/>
            <person name="Chen C."/>
            <person name="Bauer D."/>
            <person name="Andreopoulos W."/>
            <person name="Pangilinan J."/>
            <person name="LaButti K."/>
            <person name="Riley R."/>
            <person name="Lipzen A."/>
            <person name="Clum A."/>
            <person name="Drula E."/>
            <person name="Henrissat B."/>
            <person name="Kohler A."/>
            <person name="Grigoriev I.V."/>
            <person name="Martin F.M."/>
            <person name="Hacquard S."/>
        </authorList>
    </citation>
    <scope>NUCLEOTIDE SEQUENCE</scope>
    <source>
        <strain evidence="2">MPI-SDFR-AT-0120</strain>
    </source>
</reference>
<feature type="transmembrane region" description="Helical" evidence="1">
    <location>
        <begin position="41"/>
        <end position="66"/>
    </location>
</feature>
<keyword evidence="3" id="KW-1185">Reference proteome</keyword>
<evidence type="ECO:0000256" key="1">
    <source>
        <dbReference type="SAM" id="Phobius"/>
    </source>
</evidence>
<keyword evidence="1" id="KW-0472">Membrane</keyword>
<evidence type="ECO:0000313" key="3">
    <source>
        <dbReference type="Proteomes" id="UP000813461"/>
    </source>
</evidence>
<proteinExistence type="predicted"/>
<keyword evidence="1" id="KW-0812">Transmembrane</keyword>
<comment type="caution">
    <text evidence="2">The sequence shown here is derived from an EMBL/GenBank/DDBJ whole genome shotgun (WGS) entry which is preliminary data.</text>
</comment>
<sequence length="112" mass="12739">MSNDNIVHTLPYHPPILPRHANNTMPHSHLPPTQNSSEHQAFQICLIIMSVTFALFVVGNVGAWFWPKYSNKRQAKKRTKDMKLAFGDMRRGAGVDGVEEPKRVAMMGRERV</sequence>
<evidence type="ECO:0008006" key="4">
    <source>
        <dbReference type="Google" id="ProtNLM"/>
    </source>
</evidence>
<name>A0A8K0R378_9PLEO</name>
<evidence type="ECO:0000313" key="2">
    <source>
        <dbReference type="EMBL" id="KAH7084569.1"/>
    </source>
</evidence>
<accession>A0A8K0R378</accession>
<dbReference type="OrthoDB" id="3724237at2759"/>
<dbReference type="Proteomes" id="UP000813461">
    <property type="component" value="Unassembled WGS sequence"/>
</dbReference>
<gene>
    <name evidence="2" type="ORF">FB567DRAFT_594027</name>
</gene>
<dbReference type="EMBL" id="JAGMVJ010000012">
    <property type="protein sequence ID" value="KAH7084569.1"/>
    <property type="molecule type" value="Genomic_DNA"/>
</dbReference>
<dbReference type="AlphaFoldDB" id="A0A8K0R378"/>
<protein>
    <recommendedName>
        <fullName evidence="4">Transmembrane protein</fullName>
    </recommendedName>
</protein>
<keyword evidence="1" id="KW-1133">Transmembrane helix</keyword>
<organism evidence="2 3">
    <name type="scientific">Paraphoma chrysanthemicola</name>
    <dbReference type="NCBI Taxonomy" id="798071"/>
    <lineage>
        <taxon>Eukaryota</taxon>
        <taxon>Fungi</taxon>
        <taxon>Dikarya</taxon>
        <taxon>Ascomycota</taxon>
        <taxon>Pezizomycotina</taxon>
        <taxon>Dothideomycetes</taxon>
        <taxon>Pleosporomycetidae</taxon>
        <taxon>Pleosporales</taxon>
        <taxon>Pleosporineae</taxon>
        <taxon>Phaeosphaeriaceae</taxon>
        <taxon>Paraphoma</taxon>
    </lineage>
</organism>